<feature type="domain" description="CobQ/CobB/MinD/ParA nucleotide binding" evidence="1">
    <location>
        <begin position="3"/>
        <end position="176"/>
    </location>
</feature>
<sequence length="273" mass="29388">MIVTVANAKGGVAKTTTAVYLCAAHGLAVDDMDGALLLDADVQASASLWRDMADEHGDPLGFDVCPANLSTLRRLRGSSAARLHGLAVVDAPPQGPVLEAAVRCADFVVVPASDSPLDLQQAWATMAAIPQGVPKAVLVVRAEPRTTACMETIAALDGEGTPRFDAVVRKRQDIKRCMGARPVKLWEYARAYRGDPGGRAMRNMQAYKPAARMGSAGSLDDVFRGEPASEWVKTSVSMRRETRRRAKRYALDHDMSLQEVVDAALRAYVDGLR</sequence>
<dbReference type="InterPro" id="IPR002586">
    <property type="entry name" value="CobQ/CobB/MinD/ParA_Nub-bd_dom"/>
</dbReference>
<dbReference type="Pfam" id="PF01656">
    <property type="entry name" value="CbiA"/>
    <property type="match status" value="1"/>
</dbReference>
<protein>
    <submittedName>
        <fullName evidence="2">ATPases involved in chromosome partitioning</fullName>
    </submittedName>
</protein>
<dbReference type="PANTHER" id="PTHR13696:SF96">
    <property type="entry name" value="COBQ_COBB_MIND_PARA NUCLEOTIDE BINDING DOMAIN-CONTAINING PROTEIN"/>
    <property type="match status" value="1"/>
</dbReference>
<reference evidence="2 3" key="1">
    <citation type="submission" date="2014-03" db="EMBL/GenBank/DDBJ databases">
        <title>Genomics of Bifidobacteria.</title>
        <authorList>
            <person name="Ventura M."/>
            <person name="Milani C."/>
            <person name="Lugli G.A."/>
        </authorList>
    </citation>
    <scope>NUCLEOTIDE SEQUENCE [LARGE SCALE GENOMIC DNA]</scope>
    <source>
        <strain evidence="2 3">JCM 13495</strain>
    </source>
</reference>
<dbReference type="Gene3D" id="3.40.50.300">
    <property type="entry name" value="P-loop containing nucleotide triphosphate hydrolases"/>
    <property type="match status" value="1"/>
</dbReference>
<evidence type="ECO:0000259" key="1">
    <source>
        <dbReference type="Pfam" id="PF01656"/>
    </source>
</evidence>
<gene>
    <name evidence="2" type="ORF">BITS_1629</name>
</gene>
<dbReference type="PANTHER" id="PTHR13696">
    <property type="entry name" value="P-LOOP CONTAINING NUCLEOSIDE TRIPHOSPHATE HYDROLASE"/>
    <property type="match status" value="1"/>
</dbReference>
<dbReference type="eggNOG" id="COG1192">
    <property type="taxonomic scope" value="Bacteria"/>
</dbReference>
<organism evidence="2 3">
    <name type="scientific">Bifidobacterium tsurumiense</name>
    <dbReference type="NCBI Taxonomy" id="356829"/>
    <lineage>
        <taxon>Bacteria</taxon>
        <taxon>Bacillati</taxon>
        <taxon>Actinomycetota</taxon>
        <taxon>Actinomycetes</taxon>
        <taxon>Bifidobacteriales</taxon>
        <taxon>Bifidobacteriaceae</taxon>
        <taxon>Bifidobacterium</taxon>
    </lineage>
</organism>
<proteinExistence type="predicted"/>
<dbReference type="SUPFAM" id="SSF52540">
    <property type="entry name" value="P-loop containing nucleoside triphosphate hydrolases"/>
    <property type="match status" value="1"/>
</dbReference>
<evidence type="ECO:0000313" key="2">
    <source>
        <dbReference type="EMBL" id="KFJ05098.1"/>
    </source>
</evidence>
<dbReference type="OrthoDB" id="9804460at2"/>
<dbReference type="AlphaFoldDB" id="A0A087EBE7"/>
<name>A0A087EBE7_9BIFI</name>
<evidence type="ECO:0000313" key="3">
    <source>
        <dbReference type="Proteomes" id="UP000029080"/>
    </source>
</evidence>
<comment type="caution">
    <text evidence="2">The sequence shown here is derived from an EMBL/GenBank/DDBJ whole genome shotgun (WGS) entry which is preliminary data.</text>
</comment>
<dbReference type="CDD" id="cd02042">
    <property type="entry name" value="ParAB_family"/>
    <property type="match status" value="1"/>
</dbReference>
<dbReference type="Proteomes" id="UP000029080">
    <property type="component" value="Unassembled WGS sequence"/>
</dbReference>
<dbReference type="STRING" id="356829.BITS_1629"/>
<dbReference type="EMBL" id="JGZU01000016">
    <property type="protein sequence ID" value="KFJ05098.1"/>
    <property type="molecule type" value="Genomic_DNA"/>
</dbReference>
<dbReference type="InterPro" id="IPR050678">
    <property type="entry name" value="DNA_Partitioning_ATPase"/>
</dbReference>
<accession>A0A087EBE7</accession>
<dbReference type="InterPro" id="IPR027417">
    <property type="entry name" value="P-loop_NTPase"/>
</dbReference>
<keyword evidence="3" id="KW-1185">Reference proteome</keyword>
<dbReference type="RefSeq" id="WP_156097487.1">
    <property type="nucleotide sequence ID" value="NZ_JGZU01000016.1"/>
</dbReference>